<dbReference type="SUPFAM" id="SSF53098">
    <property type="entry name" value="Ribonuclease H-like"/>
    <property type="match status" value="1"/>
</dbReference>
<evidence type="ECO:0000313" key="3">
    <source>
        <dbReference type="Ensembl" id="ENSCINP00000030472.1"/>
    </source>
</evidence>
<dbReference type="PANTHER" id="PTHR45749:SF14">
    <property type="entry name" value="TTF-TYPE DOMAIN-CONTAINING PROTEIN"/>
    <property type="match status" value="1"/>
</dbReference>
<dbReference type="Pfam" id="PF05699">
    <property type="entry name" value="Dimer_Tnp_hAT"/>
    <property type="match status" value="1"/>
</dbReference>
<reference evidence="3" key="3">
    <citation type="submission" date="2025-09" db="UniProtKB">
        <authorList>
            <consortium name="Ensembl"/>
        </authorList>
    </citation>
    <scope>IDENTIFICATION</scope>
</reference>
<dbReference type="InterPro" id="IPR012337">
    <property type="entry name" value="RNaseH-like_sf"/>
</dbReference>
<dbReference type="InParanoid" id="H2XLE0"/>
<dbReference type="AlphaFoldDB" id="H2XLE0"/>
<dbReference type="HOGENOM" id="CLU_006175_4_2_1"/>
<name>H2XLE0_CIOIN</name>
<dbReference type="FunCoup" id="H2XLE0">
    <property type="interactions" value="9"/>
</dbReference>
<dbReference type="InterPro" id="IPR008906">
    <property type="entry name" value="HATC_C_dom"/>
</dbReference>
<dbReference type="GO" id="GO:0046983">
    <property type="term" value="F:protein dimerization activity"/>
    <property type="evidence" value="ECO:0007669"/>
    <property type="project" value="InterPro"/>
</dbReference>
<dbReference type="InterPro" id="IPR025398">
    <property type="entry name" value="DUF4371"/>
</dbReference>
<dbReference type="OMA" id="QFSTYFM"/>
<dbReference type="Ensembl" id="ENSCINT00000032550.1">
    <property type="protein sequence ID" value="ENSCINP00000030472.1"/>
    <property type="gene ID" value="ENSCING00000018672.1"/>
</dbReference>
<feature type="domain" description="HAT C-terminal dimerisation" evidence="1">
    <location>
        <begin position="578"/>
        <end position="635"/>
    </location>
</feature>
<dbReference type="GeneTree" id="ENSGT00940000162068"/>
<dbReference type="PANTHER" id="PTHR45749">
    <property type="match status" value="1"/>
</dbReference>
<protein>
    <recommendedName>
        <fullName evidence="5">TTF-type domain-containing protein</fullName>
    </recommendedName>
</protein>
<feature type="domain" description="DUF4371" evidence="2">
    <location>
        <begin position="95"/>
        <end position="252"/>
    </location>
</feature>
<sequence>SWIKYNTETDSLVCGICKCFLQNQGNVWVSGYANWKKGKPGLVKHNDSKHHKEMATLFAGEAGDEALLEVIAIRRKKAVATNRNALKCIFKSIIFLTRQGLAVRGHSDTNSNMHQVLNFIEQHDPDLSAWLKSDKKYKWLSHRIQNEIISICSSAVAATLIKNIKVSKFFSIISDETSDVSRQEQISICLRHVDESFKVNESLIGLFGTTATDANTIVSIILQALKDHRLDIQDCRGQSYDGAANMRGKITGVQTQIRKINPLATFVYCSAHQLNLVVQEALSTHVDAVNALSVLGAVVKFIKGSPKRLAMFKNFHLGNEDTPSCSLRPLCPTRWVLRLPALESFLLNYEKILDWLQSMESEPTIDAVTKATASSFLGSLEQFSTYFMLRLMERVLIPVHPVHVRIQSRETTMADVQQLINTLLNIVSDEAHSVQNATAFYNCVVAAARELRISDPVIKRSRRSLEQVSPENYYWQFSTYFMLRLMERVLIPVHPVYVRIQSRETTMADVQQLINTPLNIVSDEAHSVQNATAFFTNINEKHLTLENQYFKNYAKKQENINELTVQRVVGLFREKETLKHSYPNLATAIKLYLCLPSTTCEAERSFSVLRRIKTYLRSTMSQERLSNMCMLSTHKEVVDLLNVEDLVTEFSARNPLRQNM</sequence>
<evidence type="ECO:0008006" key="5">
    <source>
        <dbReference type="Google" id="ProtNLM"/>
    </source>
</evidence>
<reference evidence="4" key="1">
    <citation type="journal article" date="2002" name="Science">
        <title>The draft genome of Ciona intestinalis: insights into chordate and vertebrate origins.</title>
        <authorList>
            <person name="Dehal P."/>
            <person name="Satou Y."/>
            <person name="Campbell R.K."/>
            <person name="Chapman J."/>
            <person name="Degnan B."/>
            <person name="De Tomaso A."/>
            <person name="Davidson B."/>
            <person name="Di Gregorio A."/>
            <person name="Gelpke M."/>
            <person name="Goodstein D.M."/>
            <person name="Harafuji N."/>
            <person name="Hastings K.E."/>
            <person name="Ho I."/>
            <person name="Hotta K."/>
            <person name="Huang W."/>
            <person name="Kawashima T."/>
            <person name="Lemaire P."/>
            <person name="Martinez D."/>
            <person name="Meinertzhagen I.A."/>
            <person name="Necula S."/>
            <person name="Nonaka M."/>
            <person name="Putnam N."/>
            <person name="Rash S."/>
            <person name="Saiga H."/>
            <person name="Satake M."/>
            <person name="Terry A."/>
            <person name="Yamada L."/>
            <person name="Wang H.G."/>
            <person name="Awazu S."/>
            <person name="Azumi K."/>
            <person name="Boore J."/>
            <person name="Branno M."/>
            <person name="Chin-Bow S."/>
            <person name="DeSantis R."/>
            <person name="Doyle S."/>
            <person name="Francino P."/>
            <person name="Keys D.N."/>
            <person name="Haga S."/>
            <person name="Hayashi H."/>
            <person name="Hino K."/>
            <person name="Imai K.S."/>
            <person name="Inaba K."/>
            <person name="Kano S."/>
            <person name="Kobayashi K."/>
            <person name="Kobayashi M."/>
            <person name="Lee B.I."/>
            <person name="Makabe K.W."/>
            <person name="Manohar C."/>
            <person name="Matassi G."/>
            <person name="Medina M."/>
            <person name="Mochizuki Y."/>
            <person name="Mount S."/>
            <person name="Morishita T."/>
            <person name="Miura S."/>
            <person name="Nakayama A."/>
            <person name="Nishizaka S."/>
            <person name="Nomoto H."/>
            <person name="Ohta F."/>
            <person name="Oishi K."/>
            <person name="Rigoutsos I."/>
            <person name="Sano M."/>
            <person name="Sasaki A."/>
            <person name="Sasakura Y."/>
            <person name="Shoguchi E."/>
            <person name="Shin-i T."/>
            <person name="Spagnuolo A."/>
            <person name="Stainier D."/>
            <person name="Suzuki M.M."/>
            <person name="Tassy O."/>
            <person name="Takatori N."/>
            <person name="Tokuoka M."/>
            <person name="Yagi K."/>
            <person name="Yoshizaki F."/>
            <person name="Wada S."/>
            <person name="Zhang C."/>
            <person name="Hyatt P.D."/>
            <person name="Larimer F."/>
            <person name="Detter C."/>
            <person name="Doggett N."/>
            <person name="Glavina T."/>
            <person name="Hawkins T."/>
            <person name="Richardson P."/>
            <person name="Lucas S."/>
            <person name="Kohara Y."/>
            <person name="Levine M."/>
            <person name="Satoh N."/>
            <person name="Rokhsar D.S."/>
        </authorList>
    </citation>
    <scope>NUCLEOTIDE SEQUENCE [LARGE SCALE GENOMIC DNA]</scope>
</reference>
<evidence type="ECO:0000259" key="1">
    <source>
        <dbReference type="Pfam" id="PF05699"/>
    </source>
</evidence>
<evidence type="ECO:0000313" key="4">
    <source>
        <dbReference type="Proteomes" id="UP000008144"/>
    </source>
</evidence>
<dbReference type="Proteomes" id="UP000008144">
    <property type="component" value="Unassembled WGS sequence"/>
</dbReference>
<accession>H2XLE0</accession>
<proteinExistence type="predicted"/>
<dbReference type="Pfam" id="PF14291">
    <property type="entry name" value="DUF4371"/>
    <property type="match status" value="1"/>
</dbReference>
<organism evidence="3 4">
    <name type="scientific">Ciona intestinalis</name>
    <name type="common">Transparent sea squirt</name>
    <name type="synonym">Ascidia intestinalis</name>
    <dbReference type="NCBI Taxonomy" id="7719"/>
    <lineage>
        <taxon>Eukaryota</taxon>
        <taxon>Metazoa</taxon>
        <taxon>Chordata</taxon>
        <taxon>Tunicata</taxon>
        <taxon>Ascidiacea</taxon>
        <taxon>Phlebobranchia</taxon>
        <taxon>Cionidae</taxon>
        <taxon>Ciona</taxon>
    </lineage>
</organism>
<reference evidence="3" key="2">
    <citation type="submission" date="2025-08" db="UniProtKB">
        <authorList>
            <consortium name="Ensembl"/>
        </authorList>
    </citation>
    <scope>IDENTIFICATION</scope>
</reference>
<evidence type="ECO:0000259" key="2">
    <source>
        <dbReference type="Pfam" id="PF14291"/>
    </source>
</evidence>
<keyword evidence="4" id="KW-1185">Reference proteome</keyword>